<evidence type="ECO:0000313" key="3">
    <source>
        <dbReference type="EMBL" id="KGM02047.1"/>
    </source>
</evidence>
<dbReference type="AlphaFoldDB" id="A0A0A0B7B4"/>
<feature type="transmembrane region" description="Helical" evidence="2">
    <location>
        <begin position="69"/>
        <end position="92"/>
    </location>
</feature>
<comment type="caution">
    <text evidence="3">The sequence shown here is derived from an EMBL/GenBank/DDBJ whole genome shotgun (WGS) entry which is preliminary data.</text>
</comment>
<feature type="transmembrane region" description="Helical" evidence="2">
    <location>
        <begin position="189"/>
        <end position="212"/>
    </location>
</feature>
<accession>A0A0A0B7B4</accession>
<evidence type="ECO:0000256" key="1">
    <source>
        <dbReference type="SAM" id="MobiDB-lite"/>
    </source>
</evidence>
<keyword evidence="2" id="KW-0472">Membrane</keyword>
<dbReference type="Proteomes" id="UP000029833">
    <property type="component" value="Unassembled WGS sequence"/>
</dbReference>
<evidence type="ECO:0000256" key="2">
    <source>
        <dbReference type="SAM" id="Phobius"/>
    </source>
</evidence>
<feature type="transmembrane region" description="Helical" evidence="2">
    <location>
        <begin position="278"/>
        <end position="299"/>
    </location>
</feature>
<feature type="transmembrane region" description="Helical" evidence="2">
    <location>
        <begin position="219"/>
        <end position="236"/>
    </location>
</feature>
<proteinExistence type="predicted"/>
<gene>
    <name evidence="3" type="ORF">Q760_15825</name>
</gene>
<organism evidence="3 4">
    <name type="scientific">Cellulomonas cellasea DSM 20118</name>
    <dbReference type="NCBI Taxonomy" id="1408250"/>
    <lineage>
        <taxon>Bacteria</taxon>
        <taxon>Bacillati</taxon>
        <taxon>Actinomycetota</taxon>
        <taxon>Actinomycetes</taxon>
        <taxon>Micrococcales</taxon>
        <taxon>Cellulomonadaceae</taxon>
        <taxon>Cellulomonas</taxon>
    </lineage>
</organism>
<evidence type="ECO:0000313" key="4">
    <source>
        <dbReference type="Proteomes" id="UP000029833"/>
    </source>
</evidence>
<sequence>MGRATTDLPQRRAASSEPRAPRRTHAPRRTPAPATATAAPRTPVTVRAVTFPRVVAAEWTKRTSVRSALWLPLGTVVSALTLAYALGLFVRVGDARSGASLVVAGHVLAQLGTLVLGVLVGTEEHATGTATTTYAAVPRRLAVLGAQALVTASVALVTAAAALGASALVTHGQRAATGPTLDLGDGGTARVLAGFVVVLTGVALLGLGLGALLRRSAPALGAGVLLLVVADQLLQANPGRVTDTLRALLPGAGSRLLLDDGGVAALDAASLGPHLGPWGGGLVLAAWVVALLAAAAYRLRRHDVT</sequence>
<feature type="region of interest" description="Disordered" evidence="1">
    <location>
        <begin position="1"/>
        <end position="41"/>
    </location>
</feature>
<keyword evidence="2" id="KW-1133">Transmembrane helix</keyword>
<feature type="transmembrane region" description="Helical" evidence="2">
    <location>
        <begin position="98"/>
        <end position="120"/>
    </location>
</feature>
<keyword evidence="4" id="KW-1185">Reference proteome</keyword>
<name>A0A0A0B7B4_9CELL</name>
<dbReference type="STRING" id="1408250.Q760_15825"/>
<feature type="compositionally biased region" description="Low complexity" evidence="1">
    <location>
        <begin position="29"/>
        <end position="41"/>
    </location>
</feature>
<protein>
    <submittedName>
        <fullName evidence="3">Membrane protein</fullName>
    </submittedName>
</protein>
<keyword evidence="2" id="KW-0812">Transmembrane</keyword>
<feature type="transmembrane region" description="Helical" evidence="2">
    <location>
        <begin position="141"/>
        <end position="169"/>
    </location>
</feature>
<reference evidence="3 4" key="1">
    <citation type="submission" date="2013-10" db="EMBL/GenBank/DDBJ databases">
        <authorList>
            <person name="Wang G."/>
            <person name="Zhuang W."/>
        </authorList>
    </citation>
    <scope>NUCLEOTIDE SEQUENCE [LARGE SCALE GENOMIC DNA]</scope>
    <source>
        <strain evidence="3 4">DSM 20118</strain>
    </source>
</reference>
<dbReference type="EMBL" id="AXNT01000069">
    <property type="protein sequence ID" value="KGM02047.1"/>
    <property type="molecule type" value="Genomic_DNA"/>
</dbReference>